<feature type="transmembrane region" description="Helical" evidence="2">
    <location>
        <begin position="220"/>
        <end position="240"/>
    </location>
</feature>
<dbReference type="OrthoDB" id="2448307at2759"/>
<feature type="transmembrane region" description="Helical" evidence="2">
    <location>
        <begin position="190"/>
        <end position="214"/>
    </location>
</feature>
<dbReference type="PANTHER" id="PTHR34391:SF1">
    <property type="entry name" value="UPF0658 GOLGI APPARATUS MEMBRANE PROTEIN C1952.10C-RELATED"/>
    <property type="match status" value="1"/>
</dbReference>
<dbReference type="AlphaFoldDB" id="A0A9W8DTN5"/>
<comment type="caution">
    <text evidence="3">The sequence shown here is derived from an EMBL/GenBank/DDBJ whole genome shotgun (WGS) entry which is preliminary data.</text>
</comment>
<name>A0A9W8DTN5_9FUNG</name>
<gene>
    <name evidence="3" type="ORF">H4219_003239</name>
</gene>
<evidence type="ECO:0000256" key="1">
    <source>
        <dbReference type="SAM" id="MobiDB-lite"/>
    </source>
</evidence>
<organism evidence="3 4">
    <name type="scientific">Mycoemilia scoparia</name>
    <dbReference type="NCBI Taxonomy" id="417184"/>
    <lineage>
        <taxon>Eukaryota</taxon>
        <taxon>Fungi</taxon>
        <taxon>Fungi incertae sedis</taxon>
        <taxon>Zoopagomycota</taxon>
        <taxon>Kickxellomycotina</taxon>
        <taxon>Kickxellomycetes</taxon>
        <taxon>Kickxellales</taxon>
        <taxon>Kickxellaceae</taxon>
        <taxon>Mycoemilia</taxon>
    </lineage>
</organism>
<evidence type="ECO:0000313" key="3">
    <source>
        <dbReference type="EMBL" id="KAJ1917372.1"/>
    </source>
</evidence>
<accession>A0A9W8DTN5</accession>
<feature type="transmembrane region" description="Helical" evidence="2">
    <location>
        <begin position="286"/>
        <end position="316"/>
    </location>
</feature>
<keyword evidence="4" id="KW-1185">Reference proteome</keyword>
<feature type="region of interest" description="Disordered" evidence="1">
    <location>
        <begin position="327"/>
        <end position="365"/>
    </location>
</feature>
<dbReference type="PANTHER" id="PTHR34391">
    <property type="entry name" value="UPF0658 GOLGI APPARATUS MEMBRANE PROTEIN C1952.10C-RELATED"/>
    <property type="match status" value="1"/>
</dbReference>
<feature type="transmembrane region" description="Helical" evidence="2">
    <location>
        <begin position="21"/>
        <end position="40"/>
    </location>
</feature>
<dbReference type="InterPro" id="IPR040410">
    <property type="entry name" value="UPF0658_Golgi"/>
</dbReference>
<dbReference type="EMBL" id="JANBPU010000073">
    <property type="protein sequence ID" value="KAJ1917372.1"/>
    <property type="molecule type" value="Genomic_DNA"/>
</dbReference>
<evidence type="ECO:0000256" key="2">
    <source>
        <dbReference type="SAM" id="Phobius"/>
    </source>
</evidence>
<evidence type="ECO:0000313" key="4">
    <source>
        <dbReference type="Proteomes" id="UP001150538"/>
    </source>
</evidence>
<feature type="transmembrane region" description="Helical" evidence="2">
    <location>
        <begin position="141"/>
        <end position="159"/>
    </location>
</feature>
<keyword evidence="2" id="KW-1133">Transmembrane helix</keyword>
<protein>
    <submittedName>
        <fullName evidence="3">Uncharacterized protein</fullName>
    </submittedName>
</protein>
<reference evidence="3" key="1">
    <citation type="submission" date="2022-07" db="EMBL/GenBank/DDBJ databases">
        <title>Phylogenomic reconstructions and comparative analyses of Kickxellomycotina fungi.</title>
        <authorList>
            <person name="Reynolds N.K."/>
            <person name="Stajich J.E."/>
            <person name="Barry K."/>
            <person name="Grigoriev I.V."/>
            <person name="Crous P."/>
            <person name="Smith M.E."/>
        </authorList>
    </citation>
    <scope>NUCLEOTIDE SEQUENCE</scope>
    <source>
        <strain evidence="3">NBRC 100468</strain>
    </source>
</reference>
<proteinExistence type="predicted"/>
<dbReference type="Proteomes" id="UP001150538">
    <property type="component" value="Unassembled WGS sequence"/>
</dbReference>
<dbReference type="GO" id="GO:0005794">
    <property type="term" value="C:Golgi apparatus"/>
    <property type="evidence" value="ECO:0007669"/>
    <property type="project" value="TreeGrafter"/>
</dbReference>
<feature type="transmembrane region" description="Helical" evidence="2">
    <location>
        <begin position="60"/>
        <end position="78"/>
    </location>
</feature>
<sequence length="365" mass="41286">MKDLRDFKKWLRELPGFAKMALFSLLVQAVVVIAMEGGILGAYLQQNPNVFNQANADKGIPIYFILFLGAQVFSLYLAFDAILRKNTFQIFGLVLFDASVFAWSIFQYFQVMNTQVPSKKSSKPISISDNPDGILDKVRPMLIIVSVVIGIFTVLWLYFAKRLVSYFGWEVYKKIGANVQLRKMYRSYQILLLLLKVDAFTFIGFAVQYILLILKSKDAEFGITIAAVPLTLLVLVLAVLGLRRENILIMWCFVFGMCSSIAYFIYKAIRIFSPDKQTVYRDVRGLLTFFAVVSLATALATVFQSIICMTHFGFGLRSRIRDMPKMPPQVSAKQPPVPGAPGDWKAQNDCGYNRLNSPPRLDLDI</sequence>
<feature type="transmembrane region" description="Helical" evidence="2">
    <location>
        <begin position="90"/>
        <end position="109"/>
    </location>
</feature>
<keyword evidence="2" id="KW-0812">Transmembrane</keyword>
<feature type="transmembrane region" description="Helical" evidence="2">
    <location>
        <begin position="247"/>
        <end position="266"/>
    </location>
</feature>
<keyword evidence="2" id="KW-0472">Membrane</keyword>